<keyword evidence="6" id="KW-1185">Reference proteome</keyword>
<dbReference type="Proteomes" id="UP000001096">
    <property type="component" value="Unassembled WGS sequence"/>
</dbReference>
<feature type="domain" description="Leucine-binding protein" evidence="4">
    <location>
        <begin position="145"/>
        <end position="501"/>
    </location>
</feature>
<dbReference type="Pfam" id="PF13458">
    <property type="entry name" value="Peripla_BP_6"/>
    <property type="match status" value="1"/>
</dbReference>
<dbReference type="EMBL" id="AGWX01000002">
    <property type="protein sequence ID" value="EKS39441.1"/>
    <property type="molecule type" value="Genomic_DNA"/>
</dbReference>
<dbReference type="AlphaFoldDB" id="K8PD18"/>
<dbReference type="InterPro" id="IPR028082">
    <property type="entry name" value="Peripla_BP_I"/>
</dbReference>
<comment type="similarity">
    <text evidence="1">Belongs to the leucine-binding protein family.</text>
</comment>
<evidence type="ECO:0000313" key="6">
    <source>
        <dbReference type="Proteomes" id="UP000001096"/>
    </source>
</evidence>
<keyword evidence="2 3" id="KW-0732">Signal</keyword>
<proteinExistence type="inferred from homology"/>
<evidence type="ECO:0000259" key="4">
    <source>
        <dbReference type="Pfam" id="PF13458"/>
    </source>
</evidence>
<dbReference type="HOGENOM" id="CLU_027128_7_1_5"/>
<comment type="caution">
    <text evidence="5">The sequence shown here is derived from an EMBL/GenBank/DDBJ whole genome shotgun (WGS) entry which is preliminary data.</text>
</comment>
<reference evidence="5 6" key="1">
    <citation type="submission" date="2012-04" db="EMBL/GenBank/DDBJ databases">
        <title>The Genome Sequence of Afipia broomeae ATCC 49717.</title>
        <authorList>
            <consortium name="The Broad Institute Genome Sequencing Platform"/>
            <person name="Earl A."/>
            <person name="Ward D."/>
            <person name="Feldgarden M."/>
            <person name="Gevers D."/>
            <person name="Huys G."/>
            <person name="Walker B."/>
            <person name="Young S.K."/>
            <person name="Zeng Q."/>
            <person name="Gargeya S."/>
            <person name="Fitzgerald M."/>
            <person name="Haas B."/>
            <person name="Abouelleil A."/>
            <person name="Alvarado L."/>
            <person name="Arachchi H.M."/>
            <person name="Berlin A."/>
            <person name="Chapman S.B."/>
            <person name="Goldberg J."/>
            <person name="Griggs A."/>
            <person name="Gujja S."/>
            <person name="Hansen M."/>
            <person name="Howarth C."/>
            <person name="Imamovic A."/>
            <person name="Larimer J."/>
            <person name="McCowen C."/>
            <person name="Montmayeur A."/>
            <person name="Murphy C."/>
            <person name="Neiman D."/>
            <person name="Pearson M."/>
            <person name="Priest M."/>
            <person name="Roberts A."/>
            <person name="Saif S."/>
            <person name="Shea T."/>
            <person name="Sisk P."/>
            <person name="Sykes S."/>
            <person name="Wortman J."/>
            <person name="Nusbaum C."/>
            <person name="Birren B."/>
        </authorList>
    </citation>
    <scope>NUCLEOTIDE SEQUENCE [LARGE SCALE GENOMIC DNA]</scope>
    <source>
        <strain evidence="5 6">ATCC 49717</strain>
    </source>
</reference>
<gene>
    <name evidence="5" type="ORF">HMPREF9695_01402</name>
</gene>
<accession>K8PD18</accession>
<evidence type="ECO:0000256" key="2">
    <source>
        <dbReference type="ARBA" id="ARBA00022729"/>
    </source>
</evidence>
<dbReference type="Gene3D" id="3.40.50.2300">
    <property type="match status" value="2"/>
</dbReference>
<evidence type="ECO:0000313" key="5">
    <source>
        <dbReference type="EMBL" id="EKS39441.1"/>
    </source>
</evidence>
<name>K8PD18_9BRAD</name>
<organism evidence="5 6">
    <name type="scientific">Afipia broomeae ATCC 49717</name>
    <dbReference type="NCBI Taxonomy" id="883078"/>
    <lineage>
        <taxon>Bacteria</taxon>
        <taxon>Pseudomonadati</taxon>
        <taxon>Pseudomonadota</taxon>
        <taxon>Alphaproteobacteria</taxon>
        <taxon>Hyphomicrobiales</taxon>
        <taxon>Nitrobacteraceae</taxon>
        <taxon>Afipia</taxon>
    </lineage>
</organism>
<feature type="chain" id="PRO_5003922138" description="Leucine-binding protein domain-containing protein" evidence="3">
    <location>
        <begin position="21"/>
        <end position="509"/>
    </location>
</feature>
<sequence length="509" mass="54582">MTCRWIAPALGVLLAGSAGAALGDKLDVVRDLAGRVGPVIGSALVCRDIARPRIQVIVDKFAVVIKEASPGEAERADVTQLFDRAVADGRRAVTAGQIDCASAERQLADLEKSITGPASPGAITAAPATSPGAASTAVRGVSDREIRFGISAPFSGSAKELGRQMKLGIDAAFNRVNDAGGVEGRMLRLIAADDGYEPTRTAETMKQLYEKERVFGIIGNVGTPTAVVAVPYALERKMLFFGAFTGANLLRRDPPDRYVFNYRASYAEETDAVVRYLVKVRRIPSKQIAVFAQQDPYGDSGFAGVAKAMRTLGAGDSTVLRLNYQRNTVDVDDAVAQLKAHKTPIKAIVMVATYRAAARFIEKTRDLYPAMIYTNVSFVGSTALADELMLLGKRYAAGVIVTQVVPAVAGYSSVVLEYKSALAKYFPGEAPDYVSLEGYVAANVLVEALRRAGPQLDTEKLVDTLESMRNLDMGLGTYLNFGRGEHQASHKVWGTALDETGKYQAIELE</sequence>
<feature type="signal peptide" evidence="3">
    <location>
        <begin position="1"/>
        <end position="20"/>
    </location>
</feature>
<dbReference type="InterPro" id="IPR028081">
    <property type="entry name" value="Leu-bd"/>
</dbReference>
<dbReference type="PANTHER" id="PTHR47235">
    <property type="entry name" value="BLR6548 PROTEIN"/>
    <property type="match status" value="1"/>
</dbReference>
<dbReference type="eggNOG" id="COG0683">
    <property type="taxonomic scope" value="Bacteria"/>
</dbReference>
<dbReference type="CDD" id="cd19978">
    <property type="entry name" value="PBP1_ABC_ligand_binding-like"/>
    <property type="match status" value="1"/>
</dbReference>
<protein>
    <recommendedName>
        <fullName evidence="4">Leucine-binding protein domain-containing protein</fullName>
    </recommendedName>
</protein>
<dbReference type="PANTHER" id="PTHR47235:SF1">
    <property type="entry name" value="BLR6548 PROTEIN"/>
    <property type="match status" value="1"/>
</dbReference>
<dbReference type="SUPFAM" id="SSF53822">
    <property type="entry name" value="Periplasmic binding protein-like I"/>
    <property type="match status" value="1"/>
</dbReference>
<dbReference type="PATRIC" id="fig|883078.3.peg.1434"/>
<evidence type="ECO:0000256" key="1">
    <source>
        <dbReference type="ARBA" id="ARBA00010062"/>
    </source>
</evidence>
<dbReference type="RefSeq" id="WP_006020120.1">
    <property type="nucleotide sequence ID" value="NZ_KB375282.1"/>
</dbReference>
<evidence type="ECO:0000256" key="3">
    <source>
        <dbReference type="SAM" id="SignalP"/>
    </source>
</evidence>